<sequence>MKKIEQILKRFGFSANESWVYIAALELGTASAQDIAKKAGLKRTTVYSVLSYLVNRGVVSKTVHRNKTRFVAEPPEKLLSLIGEIQTSISNILPELEAVYNKSEAKPKIIFYEGTNAIHQVYEDTLKEKPIEILEWNTNAFFERFPKEYNYIVKRTDLGIRARRIAGEGSLWDSMHKMFDKRELAETIIVPAELFDPQIEVNIYNNKVAFMNYAENMSVIIESKPIADAMRQAYELSWRGAKASEVEQ</sequence>
<dbReference type="InterPro" id="IPR002831">
    <property type="entry name" value="Tscrpt_reg_TrmB_N"/>
</dbReference>
<name>A0A1F6EXJ9_9BACT</name>
<dbReference type="AlphaFoldDB" id="A0A1F6EXJ9"/>
<feature type="domain" description="Transcription regulator TrmB N-terminal" evidence="1">
    <location>
        <begin position="8"/>
        <end position="76"/>
    </location>
</feature>
<organism evidence="2 3">
    <name type="scientific">Candidatus Kaiserbacteria bacterium RIFCSPLOWO2_01_FULL_52_12b</name>
    <dbReference type="NCBI Taxonomy" id="1798509"/>
    <lineage>
        <taxon>Bacteria</taxon>
        <taxon>Candidatus Kaiseribacteriota</taxon>
    </lineage>
</organism>
<evidence type="ECO:0000313" key="2">
    <source>
        <dbReference type="EMBL" id="OGG78348.1"/>
    </source>
</evidence>
<dbReference type="SUPFAM" id="SSF46785">
    <property type="entry name" value="Winged helix' DNA-binding domain"/>
    <property type="match status" value="1"/>
</dbReference>
<dbReference type="InterPro" id="IPR036388">
    <property type="entry name" value="WH-like_DNA-bd_sf"/>
</dbReference>
<accession>A0A1F6EXJ9</accession>
<gene>
    <name evidence="2" type="ORF">A3A36_01520</name>
</gene>
<dbReference type="PANTHER" id="PTHR34293:SF1">
    <property type="entry name" value="HTH-TYPE TRANSCRIPTIONAL REGULATOR TRMBL2"/>
    <property type="match status" value="1"/>
</dbReference>
<dbReference type="Proteomes" id="UP000178811">
    <property type="component" value="Unassembled WGS sequence"/>
</dbReference>
<evidence type="ECO:0000259" key="1">
    <source>
        <dbReference type="Pfam" id="PF01978"/>
    </source>
</evidence>
<comment type="caution">
    <text evidence="2">The sequence shown here is derived from an EMBL/GenBank/DDBJ whole genome shotgun (WGS) entry which is preliminary data.</text>
</comment>
<protein>
    <recommendedName>
        <fullName evidence="1">Transcription regulator TrmB N-terminal domain-containing protein</fullName>
    </recommendedName>
</protein>
<evidence type="ECO:0000313" key="3">
    <source>
        <dbReference type="Proteomes" id="UP000178811"/>
    </source>
</evidence>
<reference evidence="2 3" key="1">
    <citation type="journal article" date="2016" name="Nat. Commun.">
        <title>Thousands of microbial genomes shed light on interconnected biogeochemical processes in an aquifer system.</title>
        <authorList>
            <person name="Anantharaman K."/>
            <person name="Brown C.T."/>
            <person name="Hug L.A."/>
            <person name="Sharon I."/>
            <person name="Castelle C.J."/>
            <person name="Probst A.J."/>
            <person name="Thomas B.C."/>
            <person name="Singh A."/>
            <person name="Wilkins M.J."/>
            <person name="Karaoz U."/>
            <person name="Brodie E.L."/>
            <person name="Williams K.H."/>
            <person name="Hubbard S.S."/>
            <person name="Banfield J.F."/>
        </authorList>
    </citation>
    <scope>NUCLEOTIDE SEQUENCE [LARGE SCALE GENOMIC DNA]</scope>
</reference>
<dbReference type="InterPro" id="IPR051797">
    <property type="entry name" value="TrmB-like"/>
</dbReference>
<dbReference type="EMBL" id="MFLW01000013">
    <property type="protein sequence ID" value="OGG78348.1"/>
    <property type="molecule type" value="Genomic_DNA"/>
</dbReference>
<proteinExistence type="predicted"/>
<dbReference type="Gene3D" id="1.10.10.10">
    <property type="entry name" value="Winged helix-like DNA-binding domain superfamily/Winged helix DNA-binding domain"/>
    <property type="match status" value="1"/>
</dbReference>
<dbReference type="InterPro" id="IPR036390">
    <property type="entry name" value="WH_DNA-bd_sf"/>
</dbReference>
<dbReference type="PANTHER" id="PTHR34293">
    <property type="entry name" value="HTH-TYPE TRANSCRIPTIONAL REGULATOR TRMBL2"/>
    <property type="match status" value="1"/>
</dbReference>
<dbReference type="Pfam" id="PF01978">
    <property type="entry name" value="TrmB"/>
    <property type="match status" value="1"/>
</dbReference>